<keyword evidence="2" id="KW-1185">Reference proteome</keyword>
<gene>
    <name evidence="1" type="ORF">NQ318_010731</name>
</gene>
<proteinExistence type="predicted"/>
<name>A0AAV8YJS1_9CUCU</name>
<reference evidence="1" key="1">
    <citation type="journal article" date="2023" name="Insect Mol. Biol.">
        <title>Genome sequencing provides insights into the evolution of gene families encoding plant cell wall-degrading enzymes in longhorned beetles.</title>
        <authorList>
            <person name="Shin N.R."/>
            <person name="Okamura Y."/>
            <person name="Kirsch R."/>
            <person name="Pauchet Y."/>
        </authorList>
    </citation>
    <scope>NUCLEOTIDE SEQUENCE</scope>
    <source>
        <strain evidence="1">AMC_N1</strain>
    </source>
</reference>
<organism evidence="1 2">
    <name type="scientific">Aromia moschata</name>
    <dbReference type="NCBI Taxonomy" id="1265417"/>
    <lineage>
        <taxon>Eukaryota</taxon>
        <taxon>Metazoa</taxon>
        <taxon>Ecdysozoa</taxon>
        <taxon>Arthropoda</taxon>
        <taxon>Hexapoda</taxon>
        <taxon>Insecta</taxon>
        <taxon>Pterygota</taxon>
        <taxon>Neoptera</taxon>
        <taxon>Endopterygota</taxon>
        <taxon>Coleoptera</taxon>
        <taxon>Polyphaga</taxon>
        <taxon>Cucujiformia</taxon>
        <taxon>Chrysomeloidea</taxon>
        <taxon>Cerambycidae</taxon>
        <taxon>Cerambycinae</taxon>
        <taxon>Callichromatini</taxon>
        <taxon>Aromia</taxon>
    </lineage>
</organism>
<dbReference type="Proteomes" id="UP001162162">
    <property type="component" value="Unassembled WGS sequence"/>
</dbReference>
<dbReference type="EMBL" id="JAPWTK010000076">
    <property type="protein sequence ID" value="KAJ8951985.1"/>
    <property type="molecule type" value="Genomic_DNA"/>
</dbReference>
<evidence type="ECO:0000313" key="2">
    <source>
        <dbReference type="Proteomes" id="UP001162162"/>
    </source>
</evidence>
<evidence type="ECO:0000313" key="1">
    <source>
        <dbReference type="EMBL" id="KAJ8951985.1"/>
    </source>
</evidence>
<comment type="caution">
    <text evidence="1">The sequence shown here is derived from an EMBL/GenBank/DDBJ whole genome shotgun (WGS) entry which is preliminary data.</text>
</comment>
<protein>
    <submittedName>
        <fullName evidence="1">Uncharacterized protein</fullName>
    </submittedName>
</protein>
<dbReference type="AlphaFoldDB" id="A0AAV8YJS1"/>
<sequence length="101" mass="11488">MIKTRVTSDTLNNSSNQYSARVFVRQPNAYAALYGRPLVLQICAIRNICPVHRPLSRLSQHEEALKRFHAFRCDLNVLLASETANPFEVSIKRLALNYQGT</sequence>
<accession>A0AAV8YJS1</accession>